<evidence type="ECO:0000313" key="1">
    <source>
        <dbReference type="EMBL" id="CAH1111172.1"/>
    </source>
</evidence>
<protein>
    <submittedName>
        <fullName evidence="1">Uncharacterized protein</fullName>
    </submittedName>
</protein>
<dbReference type="GO" id="GO:0003676">
    <property type="term" value="F:nucleic acid binding"/>
    <property type="evidence" value="ECO:0007669"/>
    <property type="project" value="InterPro"/>
</dbReference>
<dbReference type="Gene3D" id="3.30.420.10">
    <property type="entry name" value="Ribonuclease H-like superfamily/Ribonuclease H"/>
    <property type="match status" value="1"/>
</dbReference>
<reference evidence="1" key="1">
    <citation type="submission" date="2022-01" db="EMBL/GenBank/DDBJ databases">
        <authorList>
            <person name="King R."/>
        </authorList>
    </citation>
    <scope>NUCLEOTIDE SEQUENCE</scope>
</reference>
<dbReference type="InterPro" id="IPR036397">
    <property type="entry name" value="RNaseH_sf"/>
</dbReference>
<keyword evidence="2" id="KW-1185">Reference proteome</keyword>
<sequence length="138" mass="15551">MLLMGQIPFTRLSREVRAFVNTGMDYFRPIYVEVSRRKKKRWGVIFTCMAVRAVHLEVAHTLNTDLTPMAITQFVDGRGKLALIPCDNLKAAVKQLGIGIKDEKLTDSMTAKEIVVVFTLNNPNLSEFLICIIPKLQG</sequence>
<name>A0A9P0GJ60_9CUCU</name>
<dbReference type="EMBL" id="OV651817">
    <property type="protein sequence ID" value="CAH1111172.1"/>
    <property type="molecule type" value="Genomic_DNA"/>
</dbReference>
<gene>
    <name evidence="1" type="ORF">PSYICH_LOCUS11587</name>
</gene>
<evidence type="ECO:0000313" key="2">
    <source>
        <dbReference type="Proteomes" id="UP001153636"/>
    </source>
</evidence>
<dbReference type="OrthoDB" id="6768586at2759"/>
<proteinExistence type="predicted"/>
<organism evidence="1 2">
    <name type="scientific">Psylliodes chrysocephalus</name>
    <dbReference type="NCBI Taxonomy" id="3402493"/>
    <lineage>
        <taxon>Eukaryota</taxon>
        <taxon>Metazoa</taxon>
        <taxon>Ecdysozoa</taxon>
        <taxon>Arthropoda</taxon>
        <taxon>Hexapoda</taxon>
        <taxon>Insecta</taxon>
        <taxon>Pterygota</taxon>
        <taxon>Neoptera</taxon>
        <taxon>Endopterygota</taxon>
        <taxon>Coleoptera</taxon>
        <taxon>Polyphaga</taxon>
        <taxon>Cucujiformia</taxon>
        <taxon>Chrysomeloidea</taxon>
        <taxon>Chrysomelidae</taxon>
        <taxon>Galerucinae</taxon>
        <taxon>Alticini</taxon>
        <taxon>Psylliodes</taxon>
    </lineage>
</organism>
<dbReference type="Proteomes" id="UP001153636">
    <property type="component" value="Chromosome 5"/>
</dbReference>
<dbReference type="PANTHER" id="PTHR47331">
    <property type="entry name" value="PHD-TYPE DOMAIN-CONTAINING PROTEIN"/>
    <property type="match status" value="1"/>
</dbReference>
<accession>A0A9P0GJ60</accession>
<dbReference type="AlphaFoldDB" id="A0A9P0GJ60"/>